<accession>A0ABQ5UN38</accession>
<dbReference type="EMBL" id="BSNI01000002">
    <property type="protein sequence ID" value="GLQ16706.1"/>
    <property type="molecule type" value="Genomic_DNA"/>
</dbReference>
<evidence type="ECO:0000313" key="2">
    <source>
        <dbReference type="Proteomes" id="UP001161405"/>
    </source>
</evidence>
<organism evidence="1 2">
    <name type="scientific">Maritalea porphyrae</name>
    <dbReference type="NCBI Taxonomy" id="880732"/>
    <lineage>
        <taxon>Bacteria</taxon>
        <taxon>Pseudomonadati</taxon>
        <taxon>Pseudomonadota</taxon>
        <taxon>Alphaproteobacteria</taxon>
        <taxon>Hyphomicrobiales</taxon>
        <taxon>Devosiaceae</taxon>
        <taxon>Maritalea</taxon>
    </lineage>
</organism>
<gene>
    <name evidence="1" type="ORF">GCM10007879_09550</name>
</gene>
<name>A0ABQ5UN38_9HYPH</name>
<sequence>MRFYPLFLGSFFFCCLLITVPTFYDYVVTKQIFAFECGKPIEDYTCFQDELDPNGACKPADPEFDRAERSLVRVFIASPEIVKQATCSLDQINVIRYLTDMPGKIRLRDNQLDISWSMLKERNFLFTDRLLWSQAGYVFKDAFVKYRDRRDLFIDFTQPEETKGLVGLDVATVLYHELATKIAKEYLSAGVDNCTPKSFVSKLTNCTSPVRQSHGNSAWNMDEDPFNAFTKPYDICDPTKQFAQSFSALLMREHLGVAYKIYIETDLLLDQNLLLNAKALQPKIQTARALLSYDFSTPEGRQLARADHKSCTGAFALN</sequence>
<keyword evidence="2" id="KW-1185">Reference proteome</keyword>
<dbReference type="Proteomes" id="UP001161405">
    <property type="component" value="Unassembled WGS sequence"/>
</dbReference>
<dbReference type="RefSeq" id="WP_284362411.1">
    <property type="nucleotide sequence ID" value="NZ_BSNI01000002.1"/>
</dbReference>
<comment type="caution">
    <text evidence="1">The sequence shown here is derived from an EMBL/GenBank/DDBJ whole genome shotgun (WGS) entry which is preliminary data.</text>
</comment>
<reference evidence="1" key="2">
    <citation type="submission" date="2023-01" db="EMBL/GenBank/DDBJ databases">
        <title>Draft genome sequence of Maritalea porphyrae strain NBRC 107169.</title>
        <authorList>
            <person name="Sun Q."/>
            <person name="Mori K."/>
        </authorList>
    </citation>
    <scope>NUCLEOTIDE SEQUENCE</scope>
    <source>
        <strain evidence="1">NBRC 107169</strain>
    </source>
</reference>
<proteinExistence type="predicted"/>
<evidence type="ECO:0000313" key="1">
    <source>
        <dbReference type="EMBL" id="GLQ16706.1"/>
    </source>
</evidence>
<reference evidence="1" key="1">
    <citation type="journal article" date="2014" name="Int. J. Syst. Evol. Microbiol.">
        <title>Complete genome of a new Firmicutes species belonging to the dominant human colonic microbiota ('Ruminococcus bicirculans') reveals two chromosomes and a selective capacity to utilize plant glucans.</title>
        <authorList>
            <consortium name="NISC Comparative Sequencing Program"/>
            <person name="Wegmann U."/>
            <person name="Louis P."/>
            <person name="Goesmann A."/>
            <person name="Henrissat B."/>
            <person name="Duncan S.H."/>
            <person name="Flint H.J."/>
        </authorList>
    </citation>
    <scope>NUCLEOTIDE SEQUENCE</scope>
    <source>
        <strain evidence="1">NBRC 107169</strain>
    </source>
</reference>
<protein>
    <submittedName>
        <fullName evidence="1">Uncharacterized protein</fullName>
    </submittedName>
</protein>